<evidence type="ECO:0000256" key="6">
    <source>
        <dbReference type="SAM" id="MobiDB-lite"/>
    </source>
</evidence>
<keyword evidence="7" id="KW-1133">Transmembrane helix</keyword>
<evidence type="ECO:0000256" key="4">
    <source>
        <dbReference type="ARBA" id="ARBA00022729"/>
    </source>
</evidence>
<dbReference type="InterPro" id="IPR008456">
    <property type="entry name" value="Collagen-bd_dom"/>
</dbReference>
<feature type="region of interest" description="Disordered" evidence="6">
    <location>
        <begin position="339"/>
        <end position="409"/>
    </location>
</feature>
<dbReference type="Proteomes" id="UP000249495">
    <property type="component" value="Chromosome 1"/>
</dbReference>
<dbReference type="InterPro" id="IPR008966">
    <property type="entry name" value="Adhesion_dom_sf"/>
</dbReference>
<reference evidence="11 12" key="1">
    <citation type="submission" date="2018-06" db="EMBL/GenBank/DDBJ databases">
        <authorList>
            <consortium name="Pathogen Informatics"/>
            <person name="Doyle S."/>
        </authorList>
    </citation>
    <scope>NUCLEOTIDE SEQUENCE [LARGE SCALE GENOMIC DNA]</scope>
    <source>
        <strain evidence="11 12">NCTC12278</strain>
    </source>
</reference>
<dbReference type="AlphaFoldDB" id="A0A2X3VZ12"/>
<dbReference type="Pfam" id="PF17961">
    <property type="entry name" value="Big_8"/>
    <property type="match status" value="1"/>
</dbReference>
<keyword evidence="12" id="KW-1185">Reference proteome</keyword>
<keyword evidence="3" id="KW-0964">Secreted</keyword>
<evidence type="ECO:0000259" key="9">
    <source>
        <dbReference type="Pfam" id="PF05737"/>
    </source>
</evidence>
<feature type="domain" description="Collagen binding" evidence="9">
    <location>
        <begin position="178"/>
        <end position="315"/>
    </location>
</feature>
<dbReference type="RefSeq" id="WP_018029803.1">
    <property type="nucleotide sequence ID" value="NZ_LS483343.1"/>
</dbReference>
<accession>A0A2X3VZ12</accession>
<evidence type="ECO:0000256" key="2">
    <source>
        <dbReference type="ARBA" id="ARBA00022512"/>
    </source>
</evidence>
<dbReference type="KEGG" id="sfer:NCTC12278_00947"/>
<proteinExistence type="predicted"/>
<evidence type="ECO:0000256" key="5">
    <source>
        <dbReference type="ARBA" id="ARBA00023088"/>
    </source>
</evidence>
<keyword evidence="2" id="KW-0134">Cell wall</keyword>
<keyword evidence="5" id="KW-0572">Peptidoglycan-anchor</keyword>
<dbReference type="SUPFAM" id="SSF49401">
    <property type="entry name" value="Bacterial adhesins"/>
    <property type="match status" value="2"/>
</dbReference>
<protein>
    <submittedName>
        <fullName evidence="11">Cell wall-associated protein</fullName>
    </submittedName>
</protein>
<dbReference type="InterPro" id="IPR011252">
    <property type="entry name" value="Fibrogen-bd_dom1"/>
</dbReference>
<keyword evidence="4 8" id="KW-0732">Signal</keyword>
<feature type="chain" id="PRO_5016100736" evidence="8">
    <location>
        <begin position="30"/>
        <end position="441"/>
    </location>
</feature>
<dbReference type="EMBL" id="LS483343">
    <property type="protein sequence ID" value="SQF40379.1"/>
    <property type="molecule type" value="Genomic_DNA"/>
</dbReference>
<gene>
    <name evidence="11" type="primary">wapA</name>
    <name evidence="11" type="ORF">NCTC12278_00947</name>
</gene>
<dbReference type="InterPro" id="IPR041171">
    <property type="entry name" value="SDR_Ig"/>
</dbReference>
<dbReference type="GO" id="GO:0007155">
    <property type="term" value="P:cell adhesion"/>
    <property type="evidence" value="ECO:0007669"/>
    <property type="project" value="InterPro"/>
</dbReference>
<feature type="transmembrane region" description="Helical" evidence="7">
    <location>
        <begin position="417"/>
        <end position="434"/>
    </location>
</feature>
<dbReference type="STRING" id="1123303.GCA_000372425_00475"/>
<dbReference type="Gene3D" id="2.60.40.740">
    <property type="match status" value="1"/>
</dbReference>
<evidence type="ECO:0000256" key="8">
    <source>
        <dbReference type="SAM" id="SignalP"/>
    </source>
</evidence>
<evidence type="ECO:0000259" key="10">
    <source>
        <dbReference type="Pfam" id="PF17961"/>
    </source>
</evidence>
<evidence type="ECO:0000256" key="7">
    <source>
        <dbReference type="SAM" id="Phobius"/>
    </source>
</evidence>
<evidence type="ECO:0000313" key="11">
    <source>
        <dbReference type="EMBL" id="SQF40379.1"/>
    </source>
</evidence>
<dbReference type="OrthoDB" id="2210709at2"/>
<dbReference type="Gene3D" id="2.60.40.1280">
    <property type="match status" value="1"/>
</dbReference>
<keyword evidence="7" id="KW-0812">Transmembrane</keyword>
<evidence type="ECO:0000313" key="12">
    <source>
        <dbReference type="Proteomes" id="UP000249495"/>
    </source>
</evidence>
<organism evidence="11 12">
    <name type="scientific">Streptococcus ferus</name>
    <dbReference type="NCBI Taxonomy" id="1345"/>
    <lineage>
        <taxon>Bacteria</taxon>
        <taxon>Bacillati</taxon>
        <taxon>Bacillota</taxon>
        <taxon>Bacilli</taxon>
        <taxon>Lactobacillales</taxon>
        <taxon>Streptococcaceae</taxon>
        <taxon>Streptococcus</taxon>
    </lineage>
</organism>
<dbReference type="NCBIfam" id="TIGR01167">
    <property type="entry name" value="LPXTG_anchor"/>
    <property type="match status" value="1"/>
</dbReference>
<feature type="signal peptide" evidence="8">
    <location>
        <begin position="1"/>
        <end position="29"/>
    </location>
</feature>
<sequence>MKTKHKLLGFVSILTILFGILLTSRAVHATEITNYSNTASITKADGTAITAAQAIDYWEPLSVSNNITFPDEQEIKAGDTLTITLPPQLRFTTTLSFDVMHTNGELAGKATVDPFSQKATVTFTDIFERFPLDKAMSLNFNVQINHDNVVVPNTINFVYSGTAYAVFVNENTVVPISPALNKTGYQDENDPSIIHWKVLINSNQASVDNLTLRDIVGPDQYILKETLLAVRSQYIEGDPIDSFDEAASRPYAEDFSKSVTYENDVLGQAIGFTYTIPTPSNNAIYITYDTKLTKAQAVGTDMSNTVAISGNNIKYSNETAYARIEAAYGAARSRVRRNIVTTTTTETTTTSQTTSTTSTTTEATTTSGTQTTTESGTSQSSTSSGTTTGTGSTTSTLPSTTAVTKSQKRLPATGDETGVWLMALGFTLLAGVYFRHSKVKS</sequence>
<dbReference type="Pfam" id="PF05737">
    <property type="entry name" value="Collagen_bind"/>
    <property type="match status" value="1"/>
</dbReference>
<evidence type="ECO:0000256" key="3">
    <source>
        <dbReference type="ARBA" id="ARBA00022525"/>
    </source>
</evidence>
<feature type="domain" description="SDR-like Ig" evidence="10">
    <location>
        <begin position="55"/>
        <end position="150"/>
    </location>
</feature>
<feature type="compositionally biased region" description="Low complexity" evidence="6">
    <location>
        <begin position="341"/>
        <end position="401"/>
    </location>
</feature>
<evidence type="ECO:0000256" key="1">
    <source>
        <dbReference type="ARBA" id="ARBA00004168"/>
    </source>
</evidence>
<dbReference type="GO" id="GO:0005518">
    <property type="term" value="F:collagen binding"/>
    <property type="evidence" value="ECO:0007669"/>
    <property type="project" value="InterPro"/>
</dbReference>
<keyword evidence="7" id="KW-0472">Membrane</keyword>
<name>A0A2X3VZ12_9STRE</name>
<comment type="subcellular location">
    <subcellularLocation>
        <location evidence="1">Secreted</location>
        <location evidence="1">Cell wall</location>
        <topology evidence="1">Peptidoglycan-anchor</topology>
    </subcellularLocation>
</comment>